<sequence>MPTKLTQDEFLAKARLVHGGRYNYTKTLYTGSKGKVCINCTVHGDFLQTPNNHLSGQGCPKCRFISSGLAKRKDQKHFLEKAQLSHGKLYDYSRAIYKTAVDKLEIICAEHGPFSMTAHNHILGRGCPKCGTLRAAAACSYDTTVFVQKARAVHGDCYSYSQCIYSGAYGKMSIQCTRHGMFEQTYNDHVNNGHGCPKCANVGPSKFETEVMEFVQSLCPDAVGNDRTVIAPKELDIYVPSAKCAIECNGVHFHSDKYKKKHEHRDKTRAAAAAGVRLIHITDADWVKHRFQMERMIKNALGKSDDLKLNARDCVVRELTVREVNAFLAQYHPQGAGGTNVTAYGLDHKVHGLCAVMTFAKDAYRRNPATAFRGENWGKWDLTRYTTAHSVRGGASKLFKHFVSTHGVDEVQSFSANDWFGGSLYPTLGFVKMAEIDPDYKVFHPKIGLRGKSTWRRTNIPVRLKEIGAKTTFDPATDKRTEWMVEDEVGAKRIWDTGKICWQWKADTNN</sequence>
<organism evidence="1">
    <name type="scientific">Xanthomonas phage MK21</name>
    <dbReference type="NCBI Taxonomy" id="3148942"/>
    <lineage>
        <taxon>Viruses</taxon>
        <taxon>Duplodnaviria</taxon>
        <taxon>Heunggongvirae</taxon>
        <taxon>Uroviricota</taxon>
        <taxon>Caudoviricetes</taxon>
    </lineage>
</organism>
<accession>A0AAU7J8B6</accession>
<dbReference type="CDD" id="cd22328">
    <property type="entry name" value="Hef-like"/>
    <property type="match status" value="1"/>
</dbReference>
<proteinExistence type="predicted"/>
<protein>
    <submittedName>
        <fullName evidence="1">Homing endonuclease</fullName>
    </submittedName>
</protein>
<reference evidence="1" key="2">
    <citation type="submission" date="2024-06" db="EMBL/GenBank/DDBJ databases">
        <title>Novel bacteriophage MK21 infecting Xanthomonas citri.</title>
        <authorList>
            <person name="Song S.-H."/>
            <person name="Lee A.H."/>
            <person name="Choi K.-M."/>
            <person name="Oh D."/>
            <person name="Park J.-G."/>
        </authorList>
    </citation>
    <scope>NUCLEOTIDE SEQUENCE</scope>
</reference>
<evidence type="ECO:0000313" key="1">
    <source>
        <dbReference type="EMBL" id="XBN74666.1"/>
    </source>
</evidence>
<dbReference type="Gene3D" id="3.40.960.10">
    <property type="entry name" value="VSR Endonuclease"/>
    <property type="match status" value="1"/>
</dbReference>
<keyword evidence="1" id="KW-0255">Endonuclease</keyword>
<dbReference type="EMBL" id="PP780467">
    <property type="protein sequence ID" value="XBN74666.1"/>
    <property type="molecule type" value="Genomic_DNA"/>
</dbReference>
<name>A0AAU7J8B6_9CAUD</name>
<keyword evidence="1" id="KW-0378">Hydrolase</keyword>
<dbReference type="GO" id="GO:0004519">
    <property type="term" value="F:endonuclease activity"/>
    <property type="evidence" value="ECO:0007669"/>
    <property type="project" value="UniProtKB-KW"/>
</dbReference>
<keyword evidence="1" id="KW-0540">Nuclease</keyword>
<reference evidence="1" key="1">
    <citation type="submission" date="2024-05" db="EMBL/GenBank/DDBJ databases">
        <authorList>
            <person name="Kwon M."/>
            <person name="Moon K."/>
        </authorList>
    </citation>
    <scope>NUCLEOTIDE SEQUENCE</scope>
</reference>